<organism evidence="5 6">
    <name type="scientific">Penicillium chermesinum</name>
    <dbReference type="NCBI Taxonomy" id="63820"/>
    <lineage>
        <taxon>Eukaryota</taxon>
        <taxon>Fungi</taxon>
        <taxon>Dikarya</taxon>
        <taxon>Ascomycota</taxon>
        <taxon>Pezizomycotina</taxon>
        <taxon>Eurotiomycetes</taxon>
        <taxon>Eurotiomycetidae</taxon>
        <taxon>Eurotiales</taxon>
        <taxon>Aspergillaceae</taxon>
        <taxon>Penicillium</taxon>
    </lineage>
</organism>
<evidence type="ECO:0000256" key="2">
    <source>
        <dbReference type="ARBA" id="ARBA00035112"/>
    </source>
</evidence>
<accession>A0A9W9NHL0</accession>
<dbReference type="InterPro" id="IPR021765">
    <property type="entry name" value="UstYa-like"/>
</dbReference>
<dbReference type="EMBL" id="JAPQKS010000007">
    <property type="protein sequence ID" value="KAJ5219928.1"/>
    <property type="molecule type" value="Genomic_DNA"/>
</dbReference>
<dbReference type="Proteomes" id="UP001150941">
    <property type="component" value="Unassembled WGS sequence"/>
</dbReference>
<dbReference type="PANTHER" id="PTHR33365">
    <property type="entry name" value="YALI0B05434P"/>
    <property type="match status" value="1"/>
</dbReference>
<dbReference type="OrthoDB" id="3687641at2759"/>
<evidence type="ECO:0008006" key="7">
    <source>
        <dbReference type="Google" id="ProtNLM"/>
    </source>
</evidence>
<feature type="region of interest" description="Disordered" evidence="3">
    <location>
        <begin position="283"/>
        <end position="304"/>
    </location>
</feature>
<dbReference type="AlphaFoldDB" id="A0A9W9NHL0"/>
<comment type="similarity">
    <text evidence="2">Belongs to the ustYa family.</text>
</comment>
<comment type="caution">
    <text evidence="5">The sequence shown here is derived from an EMBL/GenBank/DDBJ whole genome shotgun (WGS) entry which is preliminary data.</text>
</comment>
<feature type="transmembrane region" description="Helical" evidence="4">
    <location>
        <begin position="59"/>
        <end position="79"/>
    </location>
</feature>
<evidence type="ECO:0000313" key="5">
    <source>
        <dbReference type="EMBL" id="KAJ5219928.1"/>
    </source>
</evidence>
<reference evidence="5" key="1">
    <citation type="submission" date="2022-11" db="EMBL/GenBank/DDBJ databases">
        <authorList>
            <person name="Petersen C."/>
        </authorList>
    </citation>
    <scope>NUCLEOTIDE SEQUENCE</scope>
    <source>
        <strain evidence="5">IBT 19713</strain>
    </source>
</reference>
<proteinExistence type="inferred from homology"/>
<comment type="pathway">
    <text evidence="1">Mycotoxin biosynthesis.</text>
</comment>
<gene>
    <name evidence="5" type="ORF">N7468_009132</name>
</gene>
<dbReference type="Pfam" id="PF11807">
    <property type="entry name" value="UstYa"/>
    <property type="match status" value="1"/>
</dbReference>
<name>A0A9W9NHL0_9EURO</name>
<keyword evidence="6" id="KW-1185">Reference proteome</keyword>
<keyword evidence="4" id="KW-0812">Transmembrane</keyword>
<evidence type="ECO:0000256" key="3">
    <source>
        <dbReference type="SAM" id="MobiDB-lite"/>
    </source>
</evidence>
<keyword evidence="4" id="KW-1133">Transmembrane helix</keyword>
<sequence>MSLNSTLTSVKDWISWSKSSRPTYDHLDPEESDEGNLISEGKSSLVNHSLEEASYTRKYGLIFLSVTSIIIALAVAFALGQHSARNDFQSYLPKSDAIWGNVPLKKVRFVDDDRFKMTDPTTGRFFANKNGTWTIWDEIHRGSWVQLLPSEQLGITGGLPLNLYSANGSWPNGKEGYVPAVLHQIHCLGVMNHFKIEWTNGSIPSEDELEHMEHCIEYIRHAVMCYGDTTLEKPVDHSNFVRVDYQGVEHVCRDWSVLADRFWESSIDFIWGTERPMTVFENTDAARGNPDGPIPTAIGEVSQN</sequence>
<dbReference type="GeneID" id="83205731"/>
<evidence type="ECO:0000256" key="4">
    <source>
        <dbReference type="SAM" id="Phobius"/>
    </source>
</evidence>
<keyword evidence="4" id="KW-0472">Membrane</keyword>
<dbReference type="GO" id="GO:0043386">
    <property type="term" value="P:mycotoxin biosynthetic process"/>
    <property type="evidence" value="ECO:0007669"/>
    <property type="project" value="InterPro"/>
</dbReference>
<evidence type="ECO:0000256" key="1">
    <source>
        <dbReference type="ARBA" id="ARBA00004685"/>
    </source>
</evidence>
<evidence type="ECO:0000313" key="6">
    <source>
        <dbReference type="Proteomes" id="UP001150941"/>
    </source>
</evidence>
<protein>
    <recommendedName>
        <fullName evidence="7">Tat pathway signal sequence</fullName>
    </recommendedName>
</protein>
<dbReference type="RefSeq" id="XP_058326758.1">
    <property type="nucleotide sequence ID" value="XM_058478428.1"/>
</dbReference>
<reference evidence="5" key="2">
    <citation type="journal article" date="2023" name="IMA Fungus">
        <title>Comparative genomic study of the Penicillium genus elucidates a diverse pangenome and 15 lateral gene transfer events.</title>
        <authorList>
            <person name="Petersen C."/>
            <person name="Sorensen T."/>
            <person name="Nielsen M.R."/>
            <person name="Sondergaard T.E."/>
            <person name="Sorensen J.L."/>
            <person name="Fitzpatrick D.A."/>
            <person name="Frisvad J.C."/>
            <person name="Nielsen K.L."/>
        </authorList>
    </citation>
    <scope>NUCLEOTIDE SEQUENCE</scope>
    <source>
        <strain evidence="5">IBT 19713</strain>
    </source>
</reference>
<dbReference type="PANTHER" id="PTHR33365:SF4">
    <property type="entry name" value="CYCLOCHLOROTINE BIOSYNTHESIS PROTEIN O"/>
    <property type="match status" value="1"/>
</dbReference>